<gene>
    <name evidence="1" type="ORF">DHETER_LOCUS6467</name>
</gene>
<protein>
    <submittedName>
        <fullName evidence="1">13016_t:CDS:1</fullName>
    </submittedName>
</protein>
<proteinExistence type="predicted"/>
<feature type="non-terminal residue" evidence="1">
    <location>
        <position position="1"/>
    </location>
</feature>
<evidence type="ECO:0000313" key="1">
    <source>
        <dbReference type="EMBL" id="CAG8580978.1"/>
    </source>
</evidence>
<evidence type="ECO:0000313" key="2">
    <source>
        <dbReference type="Proteomes" id="UP000789702"/>
    </source>
</evidence>
<reference evidence="1" key="1">
    <citation type="submission" date="2021-06" db="EMBL/GenBank/DDBJ databases">
        <authorList>
            <person name="Kallberg Y."/>
            <person name="Tangrot J."/>
            <person name="Rosling A."/>
        </authorList>
    </citation>
    <scope>NUCLEOTIDE SEQUENCE</scope>
    <source>
        <strain evidence="1">IL203A</strain>
    </source>
</reference>
<keyword evidence="2" id="KW-1185">Reference proteome</keyword>
<comment type="caution">
    <text evidence="1">The sequence shown here is derived from an EMBL/GenBank/DDBJ whole genome shotgun (WGS) entry which is preliminary data.</text>
</comment>
<dbReference type="EMBL" id="CAJVPU010008177">
    <property type="protein sequence ID" value="CAG8580978.1"/>
    <property type="molecule type" value="Genomic_DNA"/>
</dbReference>
<accession>A0ACA9MB17</accession>
<dbReference type="Proteomes" id="UP000789702">
    <property type="component" value="Unassembled WGS sequence"/>
</dbReference>
<organism evidence="1 2">
    <name type="scientific">Dentiscutata heterogama</name>
    <dbReference type="NCBI Taxonomy" id="1316150"/>
    <lineage>
        <taxon>Eukaryota</taxon>
        <taxon>Fungi</taxon>
        <taxon>Fungi incertae sedis</taxon>
        <taxon>Mucoromycota</taxon>
        <taxon>Glomeromycotina</taxon>
        <taxon>Glomeromycetes</taxon>
        <taxon>Diversisporales</taxon>
        <taxon>Gigasporaceae</taxon>
        <taxon>Dentiscutata</taxon>
    </lineage>
</organism>
<name>A0ACA9MB17_9GLOM</name>
<sequence length="45" mass="5156">QAASYGFKGEFNVGRCYREDYVISKVIDYDDAVKFIHAALKHSNE</sequence>